<gene>
    <name evidence="3" type="ORF">POCTA_138.1.T1060016</name>
</gene>
<evidence type="ECO:0000259" key="1">
    <source>
        <dbReference type="PROSITE" id="PS50090"/>
    </source>
</evidence>
<proteinExistence type="predicted"/>
<dbReference type="OMA" id="PIHDESS"/>
<dbReference type="InterPro" id="IPR001005">
    <property type="entry name" value="SANT/Myb"/>
</dbReference>
<evidence type="ECO:0008006" key="5">
    <source>
        <dbReference type="Google" id="ProtNLM"/>
    </source>
</evidence>
<dbReference type="EMBL" id="CAJJDP010000106">
    <property type="protein sequence ID" value="CAD8194033.1"/>
    <property type="molecule type" value="Genomic_DNA"/>
</dbReference>
<dbReference type="Proteomes" id="UP000683925">
    <property type="component" value="Unassembled WGS sequence"/>
</dbReference>
<dbReference type="SMART" id="SM00717">
    <property type="entry name" value="SANT"/>
    <property type="match status" value="1"/>
</dbReference>
<protein>
    <recommendedName>
        <fullName evidence="5">HTH myb-type domain-containing protein</fullName>
    </recommendedName>
</protein>
<evidence type="ECO:0000313" key="4">
    <source>
        <dbReference type="Proteomes" id="UP000683925"/>
    </source>
</evidence>
<dbReference type="Pfam" id="PF00249">
    <property type="entry name" value="Myb_DNA-binding"/>
    <property type="match status" value="1"/>
</dbReference>
<feature type="domain" description="HTH myb-type" evidence="2">
    <location>
        <begin position="44"/>
        <end position="98"/>
    </location>
</feature>
<feature type="domain" description="Myb-like" evidence="1">
    <location>
        <begin position="44"/>
        <end position="94"/>
    </location>
</feature>
<evidence type="ECO:0000313" key="3">
    <source>
        <dbReference type="EMBL" id="CAD8194033.1"/>
    </source>
</evidence>
<dbReference type="OrthoDB" id="2143914at2759"/>
<dbReference type="PROSITE" id="PS51294">
    <property type="entry name" value="HTH_MYB"/>
    <property type="match status" value="1"/>
</dbReference>
<dbReference type="CDD" id="cd00167">
    <property type="entry name" value="SANT"/>
    <property type="match status" value="1"/>
</dbReference>
<accession>A0A8S1WW21</accession>
<evidence type="ECO:0000259" key="2">
    <source>
        <dbReference type="PROSITE" id="PS51294"/>
    </source>
</evidence>
<dbReference type="AlphaFoldDB" id="A0A8S1WW21"/>
<sequence length="120" mass="14379">MTTDRYQLLIFDEELVQNPIHDESSLEHLMTMCIQQCTHNQNKKPSCSKQTFTKDEDKEILKHVFQHGPNFNKIVKYFPGKTMNMIKNRYYKKLRYLKQELDVDNPWVSICNNSKITKNH</sequence>
<keyword evidence="4" id="KW-1185">Reference proteome</keyword>
<reference evidence="3" key="1">
    <citation type="submission" date="2021-01" db="EMBL/GenBank/DDBJ databases">
        <authorList>
            <consortium name="Genoscope - CEA"/>
            <person name="William W."/>
        </authorList>
    </citation>
    <scope>NUCLEOTIDE SEQUENCE</scope>
</reference>
<name>A0A8S1WW21_PAROT</name>
<comment type="caution">
    <text evidence="3">The sequence shown here is derived from an EMBL/GenBank/DDBJ whole genome shotgun (WGS) entry which is preliminary data.</text>
</comment>
<dbReference type="InterPro" id="IPR017930">
    <property type="entry name" value="Myb_dom"/>
</dbReference>
<organism evidence="3 4">
    <name type="scientific">Paramecium octaurelia</name>
    <dbReference type="NCBI Taxonomy" id="43137"/>
    <lineage>
        <taxon>Eukaryota</taxon>
        <taxon>Sar</taxon>
        <taxon>Alveolata</taxon>
        <taxon>Ciliophora</taxon>
        <taxon>Intramacronucleata</taxon>
        <taxon>Oligohymenophorea</taxon>
        <taxon>Peniculida</taxon>
        <taxon>Parameciidae</taxon>
        <taxon>Paramecium</taxon>
    </lineage>
</organism>
<dbReference type="PROSITE" id="PS50090">
    <property type="entry name" value="MYB_LIKE"/>
    <property type="match status" value="1"/>
</dbReference>